<dbReference type="Proteomes" id="UP000076722">
    <property type="component" value="Unassembled WGS sequence"/>
</dbReference>
<dbReference type="Pfam" id="PF03932">
    <property type="entry name" value="CutC"/>
    <property type="match status" value="1"/>
</dbReference>
<protein>
    <recommendedName>
        <fullName evidence="2">Copper homeostasis protein cutC homolog</fullName>
    </recommendedName>
</protein>
<comment type="similarity">
    <text evidence="1">Belongs to the CutC family.</text>
</comment>
<accession>A0A164UEE3</accession>
<dbReference type="AlphaFoldDB" id="A0A164UEE3"/>
<dbReference type="PANTHER" id="PTHR12598">
    <property type="entry name" value="COPPER HOMEOSTASIS PROTEIN CUTC"/>
    <property type="match status" value="1"/>
</dbReference>
<sequence>MLLEVCVDSVESSKNAVAAGANRLEICGALGIGGGLTPSLGLVQCIKSSVSDYDVDCMVMIRPRAGDFCYTEDEIQVMLRDIQNFKTCGVTGFVFGVLTPDSEIDVEQTMRLVQTASPLDVTFHRAFDLVPDLVRALNDVSKIRGVQRILTSGGRPKAPSSCDILRALYAEKERLRSSIIIMPGSGINALTLQPLLDSLAPYEVNEVHLSGGTWHEGRIKPETRKKGMGMGSDITTEWKIWQTSFEAVSKVRDICNNNKRSTPGRVDDI</sequence>
<gene>
    <name evidence="3" type="ORF">SISNIDRAFT_455128</name>
</gene>
<evidence type="ECO:0000256" key="2">
    <source>
        <dbReference type="ARBA" id="ARBA00019014"/>
    </source>
</evidence>
<organism evidence="3 4">
    <name type="scientific">Sistotremastrum niveocremeum HHB9708</name>
    <dbReference type="NCBI Taxonomy" id="1314777"/>
    <lineage>
        <taxon>Eukaryota</taxon>
        <taxon>Fungi</taxon>
        <taxon>Dikarya</taxon>
        <taxon>Basidiomycota</taxon>
        <taxon>Agaricomycotina</taxon>
        <taxon>Agaricomycetes</taxon>
        <taxon>Sistotremastrales</taxon>
        <taxon>Sistotremastraceae</taxon>
        <taxon>Sertulicium</taxon>
        <taxon>Sertulicium niveocremeum</taxon>
    </lineage>
</organism>
<evidence type="ECO:0000256" key="1">
    <source>
        <dbReference type="ARBA" id="ARBA00007768"/>
    </source>
</evidence>
<dbReference type="HAMAP" id="MF_00795">
    <property type="entry name" value="CutC"/>
    <property type="match status" value="1"/>
</dbReference>
<dbReference type="GO" id="GO:0005507">
    <property type="term" value="F:copper ion binding"/>
    <property type="evidence" value="ECO:0007669"/>
    <property type="project" value="TreeGrafter"/>
</dbReference>
<dbReference type="EMBL" id="KV419408">
    <property type="protein sequence ID" value="KZS93154.1"/>
    <property type="molecule type" value="Genomic_DNA"/>
</dbReference>
<dbReference type="PANTHER" id="PTHR12598:SF0">
    <property type="entry name" value="COPPER HOMEOSTASIS PROTEIN CUTC HOMOLOG"/>
    <property type="match status" value="1"/>
</dbReference>
<name>A0A164UEE3_9AGAM</name>
<keyword evidence="4" id="KW-1185">Reference proteome</keyword>
<evidence type="ECO:0000313" key="3">
    <source>
        <dbReference type="EMBL" id="KZS93154.1"/>
    </source>
</evidence>
<dbReference type="OrthoDB" id="7392499at2759"/>
<dbReference type="InterPro" id="IPR036822">
    <property type="entry name" value="CutC-like_dom_sf"/>
</dbReference>
<proteinExistence type="inferred from homology"/>
<dbReference type="InterPro" id="IPR005627">
    <property type="entry name" value="CutC-like"/>
</dbReference>
<dbReference type="Gene3D" id="3.20.20.380">
    <property type="entry name" value="Copper homeostasis (CutC) domain"/>
    <property type="match status" value="1"/>
</dbReference>
<dbReference type="SUPFAM" id="SSF110395">
    <property type="entry name" value="CutC-like"/>
    <property type="match status" value="1"/>
</dbReference>
<evidence type="ECO:0000313" key="4">
    <source>
        <dbReference type="Proteomes" id="UP000076722"/>
    </source>
</evidence>
<dbReference type="STRING" id="1314777.A0A164UEE3"/>
<reference evidence="3 4" key="1">
    <citation type="journal article" date="2016" name="Mol. Biol. Evol.">
        <title>Comparative Genomics of Early-Diverging Mushroom-Forming Fungi Provides Insights into the Origins of Lignocellulose Decay Capabilities.</title>
        <authorList>
            <person name="Nagy L.G."/>
            <person name="Riley R."/>
            <person name="Tritt A."/>
            <person name="Adam C."/>
            <person name="Daum C."/>
            <person name="Floudas D."/>
            <person name="Sun H."/>
            <person name="Yadav J.S."/>
            <person name="Pangilinan J."/>
            <person name="Larsson K.H."/>
            <person name="Matsuura K."/>
            <person name="Barry K."/>
            <person name="Labutti K."/>
            <person name="Kuo R."/>
            <person name="Ohm R.A."/>
            <person name="Bhattacharya S.S."/>
            <person name="Shirouzu T."/>
            <person name="Yoshinaga Y."/>
            <person name="Martin F.M."/>
            <person name="Grigoriev I.V."/>
            <person name="Hibbett D.S."/>
        </authorList>
    </citation>
    <scope>NUCLEOTIDE SEQUENCE [LARGE SCALE GENOMIC DNA]</scope>
    <source>
        <strain evidence="3 4">HHB9708</strain>
    </source>
</reference>